<protein>
    <recommendedName>
        <fullName evidence="2">pre-crRNA processing endonuclease</fullName>
        <ecNumber evidence="2">3.1.-.-</ecNumber>
    </recommendedName>
</protein>
<dbReference type="GO" id="GO:0051607">
    <property type="term" value="P:defense response to virus"/>
    <property type="evidence" value="ECO:0007669"/>
    <property type="project" value="UniProtKB-UniRule"/>
</dbReference>
<accession>A0A5D3YEM3</accession>
<evidence type="ECO:0000256" key="1">
    <source>
        <dbReference type="ARBA" id="ARBA00023118"/>
    </source>
</evidence>
<keyword evidence="2" id="KW-0694">RNA-binding</keyword>
<proteinExistence type="inferred from homology"/>
<keyword evidence="1 2" id="KW-0051">Antiviral defense</keyword>
<gene>
    <name evidence="3" type="ORF">BCL69_100758</name>
</gene>
<dbReference type="AlphaFoldDB" id="A0A5D3YEM3"/>
<dbReference type="EMBL" id="VNHT01000007">
    <property type="protein sequence ID" value="TYP91897.1"/>
    <property type="molecule type" value="Genomic_DNA"/>
</dbReference>
<dbReference type="Gene3D" id="3.30.70.2660">
    <property type="match status" value="1"/>
</dbReference>
<dbReference type="EC" id="3.1.-.-" evidence="2"/>
<evidence type="ECO:0000313" key="3">
    <source>
        <dbReference type="EMBL" id="TYP91897.1"/>
    </source>
</evidence>
<dbReference type="GO" id="GO:0003723">
    <property type="term" value="F:RNA binding"/>
    <property type="evidence" value="ECO:0007669"/>
    <property type="project" value="UniProtKB-UniRule"/>
</dbReference>
<name>A0A5D3YEM3_9PROT</name>
<keyword evidence="2" id="KW-0540">Nuclease</keyword>
<evidence type="ECO:0000313" key="4">
    <source>
        <dbReference type="Proteomes" id="UP000324176"/>
    </source>
</evidence>
<reference evidence="3 4" key="1">
    <citation type="submission" date="2019-07" db="EMBL/GenBank/DDBJ databases">
        <title>Active sludge and wastewater microbial communities from Klosterneuburg, Austria.</title>
        <authorList>
            <person name="Wagner M."/>
        </authorList>
    </citation>
    <scope>NUCLEOTIDE SEQUENCE [LARGE SCALE GENOMIC DNA]</scope>
    <source>
        <strain evidence="3 4">Nm2</strain>
    </source>
</reference>
<sequence length="226" mass="26026">MGGINLKMYCLEVNGDFACFTRPEMKVERVSYDVMTPSSARAVFESILWKPAIRWHIDKIEVLKPIRWVSIRRNEVGAVISVRNAQEAMNKGTGCLGLNIEDERQQRAGLFLRDVTYRIHAHFELQPNARENNPSAKFLDMFERRVEKGQCVNQPYLGCREFACDFRLVDSAQLQTDPVAETRDLGWMLYDMDYSNATDPQPRFFRAALQDGVLRVPAWSSEEVRG</sequence>
<dbReference type="Proteomes" id="UP000324176">
    <property type="component" value="Unassembled WGS sequence"/>
</dbReference>
<comment type="caution">
    <text evidence="3">The sequence shown here is derived from an EMBL/GenBank/DDBJ whole genome shotgun (WGS) entry which is preliminary data.</text>
</comment>
<dbReference type="InterPro" id="IPR021124">
    <property type="entry name" value="CRISPR-assoc_prot_Cas5"/>
</dbReference>
<dbReference type="Pfam" id="PF09704">
    <property type="entry name" value="Cas_Cas5d"/>
    <property type="match status" value="1"/>
</dbReference>
<dbReference type="PIRSF" id="PIRSF029950">
    <property type="entry name" value="Cas_CT1134"/>
    <property type="match status" value="1"/>
</dbReference>
<dbReference type="InterPro" id="IPR010155">
    <property type="entry name" value="CRISPR-assoc_prot_Cas5d"/>
</dbReference>
<comment type="similarity">
    <text evidence="2">Belongs to the CRISPR-associated protein Cas5 family. Subtype I-C/Dvulg subfamily.</text>
</comment>
<keyword evidence="2" id="KW-0255">Endonuclease</keyword>
<dbReference type="NCBIfam" id="TIGR01876">
    <property type="entry name" value="cas_Cas5d"/>
    <property type="match status" value="1"/>
</dbReference>
<dbReference type="GO" id="GO:0016787">
    <property type="term" value="F:hydrolase activity"/>
    <property type="evidence" value="ECO:0007669"/>
    <property type="project" value="UniProtKB-KW"/>
</dbReference>
<dbReference type="GO" id="GO:0043571">
    <property type="term" value="P:maintenance of CRISPR repeat elements"/>
    <property type="evidence" value="ECO:0007669"/>
    <property type="project" value="UniProtKB-UniRule"/>
</dbReference>
<dbReference type="GO" id="GO:0004519">
    <property type="term" value="F:endonuclease activity"/>
    <property type="evidence" value="ECO:0007669"/>
    <property type="project" value="UniProtKB-UniRule"/>
</dbReference>
<dbReference type="CDD" id="cd09752">
    <property type="entry name" value="Cas5_I-C"/>
    <property type="match status" value="1"/>
</dbReference>
<organism evidence="3 4">
    <name type="scientific">Nitrosomonas communis</name>
    <dbReference type="NCBI Taxonomy" id="44574"/>
    <lineage>
        <taxon>Bacteria</taxon>
        <taxon>Pseudomonadati</taxon>
        <taxon>Pseudomonadota</taxon>
        <taxon>Betaproteobacteria</taxon>
        <taxon>Nitrosomonadales</taxon>
        <taxon>Nitrosomonadaceae</taxon>
        <taxon>Nitrosomonas</taxon>
    </lineage>
</organism>
<comment type="function">
    <text evidence="2">CRISPR (clustered regularly interspaced short palindromic repeat) is an adaptive immune system that provides protection against mobile genetic elements (viruses, transposable elements and conjugative plasmids). CRISPR clusters contain spacers, sequences complementary to antecedent mobile elements, and target invading nucleic acids. CRISPR clusters are transcribed and processed into CRISPR RNA (crRNA).</text>
</comment>
<evidence type="ECO:0000256" key="2">
    <source>
        <dbReference type="PIRNR" id="PIRNR029950"/>
    </source>
</evidence>
<dbReference type="NCBIfam" id="TIGR02593">
    <property type="entry name" value="CRISPR_cas5"/>
    <property type="match status" value="1"/>
</dbReference>
<dbReference type="InterPro" id="IPR013422">
    <property type="entry name" value="CRISPR-assoc_prot_Cas5_N"/>
</dbReference>
<keyword evidence="2" id="KW-0378">Hydrolase</keyword>